<dbReference type="PANTHER" id="PTHR42982">
    <property type="entry name" value="SEC-INDEPENDENT PROTEIN TRANSLOCASE PROTEIN TATA"/>
    <property type="match status" value="1"/>
</dbReference>
<protein>
    <recommendedName>
        <fullName evidence="9">Sec-independent protein translocase protein TatA</fullName>
    </recommendedName>
</protein>
<evidence type="ECO:0000256" key="5">
    <source>
        <dbReference type="ARBA" id="ARBA00022927"/>
    </source>
</evidence>
<evidence type="ECO:0000313" key="10">
    <source>
        <dbReference type="EMBL" id="SHK46002.1"/>
    </source>
</evidence>
<keyword evidence="6 9" id="KW-1133">Transmembrane helix</keyword>
<name>A0A1M6SMP4_9AQUI</name>
<sequence>MHAPMPWQLILILLIALIIFGGSRLPEIGRGLGEGLRNFKKALSGEMEEEKKDIKKDQA</sequence>
<dbReference type="GO" id="GO:0033281">
    <property type="term" value="C:TAT protein transport complex"/>
    <property type="evidence" value="ECO:0007669"/>
    <property type="project" value="UniProtKB-UniRule"/>
</dbReference>
<dbReference type="GO" id="GO:0008320">
    <property type="term" value="F:protein transmembrane transporter activity"/>
    <property type="evidence" value="ECO:0007669"/>
    <property type="project" value="UniProtKB-UniRule"/>
</dbReference>
<keyword evidence="4 9" id="KW-0812">Transmembrane</keyword>
<proteinExistence type="inferred from homology"/>
<organism evidence="10 11">
    <name type="scientific">Thermocrinis minervae</name>
    <dbReference type="NCBI Taxonomy" id="381751"/>
    <lineage>
        <taxon>Bacteria</taxon>
        <taxon>Pseudomonadati</taxon>
        <taxon>Aquificota</taxon>
        <taxon>Aquificia</taxon>
        <taxon>Aquificales</taxon>
        <taxon>Aquificaceae</taxon>
        <taxon>Thermocrinis</taxon>
    </lineage>
</organism>
<evidence type="ECO:0000256" key="4">
    <source>
        <dbReference type="ARBA" id="ARBA00022692"/>
    </source>
</evidence>
<dbReference type="AlphaFoldDB" id="A0A1M6SMP4"/>
<dbReference type="InterPro" id="IPR006312">
    <property type="entry name" value="TatA/E"/>
</dbReference>
<dbReference type="PANTHER" id="PTHR42982:SF1">
    <property type="entry name" value="SEC-INDEPENDENT PROTEIN TRANSLOCASE PROTEIN TATA"/>
    <property type="match status" value="1"/>
</dbReference>
<dbReference type="HAMAP" id="MF_00236">
    <property type="entry name" value="TatA_E"/>
    <property type="match status" value="1"/>
</dbReference>
<dbReference type="EMBL" id="LT670846">
    <property type="protein sequence ID" value="SHK46002.1"/>
    <property type="molecule type" value="Genomic_DNA"/>
</dbReference>
<keyword evidence="3 9" id="KW-1003">Cell membrane</keyword>
<comment type="function">
    <text evidence="9">Part of the twin-arginine translocation (Tat) system that transports large folded proteins containing a characteristic twin-arginine motif in their signal peptide across membranes. TatA could form the protein-conducting channel of the Tat system.</text>
</comment>
<gene>
    <name evidence="9" type="primary">tatA</name>
    <name evidence="10" type="ORF">SAMN05444391_1089</name>
</gene>
<reference evidence="10 11" key="1">
    <citation type="submission" date="2016-11" db="EMBL/GenBank/DDBJ databases">
        <authorList>
            <person name="Jaros S."/>
            <person name="Januszkiewicz K."/>
            <person name="Wedrychowicz H."/>
        </authorList>
    </citation>
    <scope>NUCLEOTIDE SEQUENCE [LARGE SCALE GENOMIC DNA]</scope>
    <source>
        <strain evidence="10 11">DSM 19557</strain>
    </source>
</reference>
<dbReference type="RefSeq" id="WP_079654663.1">
    <property type="nucleotide sequence ID" value="NZ_LT670846.1"/>
</dbReference>
<dbReference type="Proteomes" id="UP000189810">
    <property type="component" value="Chromosome I"/>
</dbReference>
<dbReference type="GO" id="GO:0043953">
    <property type="term" value="P:protein transport by the Tat complex"/>
    <property type="evidence" value="ECO:0007669"/>
    <property type="project" value="UniProtKB-UniRule"/>
</dbReference>
<comment type="subunit">
    <text evidence="9">Forms a complex with TatC.</text>
</comment>
<keyword evidence="5 9" id="KW-0653">Protein transport</keyword>
<dbReference type="NCBIfam" id="TIGR01411">
    <property type="entry name" value="tatAE"/>
    <property type="match status" value="1"/>
</dbReference>
<keyword evidence="7 9" id="KW-0811">Translocation</keyword>
<dbReference type="InterPro" id="IPR003369">
    <property type="entry name" value="TatA/B/E"/>
</dbReference>
<evidence type="ECO:0000256" key="8">
    <source>
        <dbReference type="ARBA" id="ARBA00023136"/>
    </source>
</evidence>
<evidence type="ECO:0000256" key="9">
    <source>
        <dbReference type="HAMAP-Rule" id="MF_00236"/>
    </source>
</evidence>
<keyword evidence="2 9" id="KW-0813">Transport</keyword>
<evidence type="ECO:0000256" key="3">
    <source>
        <dbReference type="ARBA" id="ARBA00022475"/>
    </source>
</evidence>
<comment type="similarity">
    <text evidence="9">Belongs to the TatA/E family.</text>
</comment>
<keyword evidence="11" id="KW-1185">Reference proteome</keyword>
<dbReference type="Pfam" id="PF02416">
    <property type="entry name" value="TatA_B_E"/>
    <property type="match status" value="1"/>
</dbReference>
<evidence type="ECO:0000313" key="11">
    <source>
        <dbReference type="Proteomes" id="UP000189810"/>
    </source>
</evidence>
<evidence type="ECO:0000256" key="7">
    <source>
        <dbReference type="ARBA" id="ARBA00023010"/>
    </source>
</evidence>
<evidence type="ECO:0000256" key="1">
    <source>
        <dbReference type="ARBA" id="ARBA00004162"/>
    </source>
</evidence>
<comment type="subcellular location">
    <subcellularLocation>
        <location evidence="1 9">Cell membrane</location>
        <topology evidence="1 9">Single-pass membrane protein</topology>
    </subcellularLocation>
</comment>
<evidence type="ECO:0000256" key="2">
    <source>
        <dbReference type="ARBA" id="ARBA00022448"/>
    </source>
</evidence>
<evidence type="ECO:0000256" key="6">
    <source>
        <dbReference type="ARBA" id="ARBA00022989"/>
    </source>
</evidence>
<accession>A0A1M6SMP4</accession>
<dbReference type="Gene3D" id="1.20.5.3310">
    <property type="match status" value="1"/>
</dbReference>
<dbReference type="STRING" id="381751.SAMN05444391_1089"/>
<keyword evidence="8 9" id="KW-0472">Membrane</keyword>